<dbReference type="RefSeq" id="WP_020583979.1">
    <property type="nucleotide sequence ID" value="NZ_JOJP01000001.1"/>
</dbReference>
<feature type="transmembrane region" description="Helical" evidence="9">
    <location>
        <begin position="63"/>
        <end position="82"/>
    </location>
</feature>
<evidence type="ECO:0000256" key="1">
    <source>
        <dbReference type="ARBA" id="ARBA00002265"/>
    </source>
</evidence>
<comment type="caution">
    <text evidence="10">The sequence shown here is derived from an EMBL/GenBank/DDBJ whole genome shotgun (WGS) entry which is preliminary data.</text>
</comment>
<comment type="function">
    <text evidence="1">Part of the ABC transporter complex LptBFG involved in the translocation of lipopolysaccharide (LPS) from the inner membrane to the outer membrane.</text>
</comment>
<comment type="subunit">
    <text evidence="8">Component of the lipopolysaccharide transport and assembly complex. The LptBFG transporter is composed of two ATP-binding proteins (LptB) and two transmembrane proteins (LptF and LptG).</text>
</comment>
<proteinExistence type="inferred from homology"/>
<dbReference type="Pfam" id="PF03739">
    <property type="entry name" value="LptF_LptG"/>
    <property type="match status" value="1"/>
</dbReference>
<comment type="subcellular location">
    <subcellularLocation>
        <location evidence="2">Cell membrane</location>
        <topology evidence="2">Multi-pass membrane protein</topology>
    </subcellularLocation>
</comment>
<keyword evidence="4" id="KW-1003">Cell membrane</keyword>
<dbReference type="PANTHER" id="PTHR33529">
    <property type="entry name" value="SLR0882 PROTEIN-RELATED"/>
    <property type="match status" value="1"/>
</dbReference>
<feature type="transmembrane region" description="Helical" evidence="9">
    <location>
        <begin position="12"/>
        <end position="33"/>
    </location>
</feature>
<dbReference type="PANTHER" id="PTHR33529:SF2">
    <property type="entry name" value="LIPOPOLYSACCHARIDE EXPORT SYSTEM PERMEASE PROTEIN LPTG"/>
    <property type="match status" value="1"/>
</dbReference>
<evidence type="ECO:0000256" key="2">
    <source>
        <dbReference type="ARBA" id="ARBA00004651"/>
    </source>
</evidence>
<evidence type="ECO:0000256" key="9">
    <source>
        <dbReference type="SAM" id="Phobius"/>
    </source>
</evidence>
<protein>
    <submittedName>
        <fullName evidence="10">Permease</fullName>
    </submittedName>
</protein>
<evidence type="ECO:0000256" key="6">
    <source>
        <dbReference type="ARBA" id="ARBA00022989"/>
    </source>
</evidence>
<gene>
    <name evidence="10" type="ORF">GV64_16635</name>
</gene>
<dbReference type="NCBIfam" id="TIGR04408">
    <property type="entry name" value="LptG_lptG"/>
    <property type="match status" value="1"/>
</dbReference>
<dbReference type="eggNOG" id="COG0795">
    <property type="taxonomic scope" value="Bacteria"/>
</dbReference>
<dbReference type="GO" id="GO:0015920">
    <property type="term" value="P:lipopolysaccharide transport"/>
    <property type="evidence" value="ECO:0007669"/>
    <property type="project" value="TreeGrafter"/>
</dbReference>
<dbReference type="Proteomes" id="UP000027997">
    <property type="component" value="Unassembled WGS sequence"/>
</dbReference>
<keyword evidence="6 9" id="KW-1133">Transmembrane helix</keyword>
<evidence type="ECO:0000313" key="10">
    <source>
        <dbReference type="EMBL" id="KEI72136.1"/>
    </source>
</evidence>
<reference evidence="10 11" key="1">
    <citation type="submission" date="2014-06" db="EMBL/GenBank/DDBJ databases">
        <title>Whole Genome Sequences of Three Symbiotic Endozoicomonas Bacteria.</title>
        <authorList>
            <person name="Neave M.J."/>
            <person name="Apprill A."/>
            <person name="Voolstra C.R."/>
        </authorList>
    </citation>
    <scope>NUCLEOTIDE SEQUENCE [LARGE SCALE GENOMIC DNA]</scope>
    <source>
        <strain evidence="10 11">DSM 22380</strain>
    </source>
</reference>
<feature type="transmembrane region" description="Helical" evidence="9">
    <location>
        <begin position="299"/>
        <end position="318"/>
    </location>
</feature>
<keyword evidence="7 9" id="KW-0472">Membrane</keyword>
<dbReference type="EMBL" id="JOJP01000001">
    <property type="protein sequence ID" value="KEI72136.1"/>
    <property type="molecule type" value="Genomic_DNA"/>
</dbReference>
<dbReference type="STRING" id="305900.GV64_16635"/>
<keyword evidence="11" id="KW-1185">Reference proteome</keyword>
<keyword evidence="5 9" id="KW-0812">Transmembrane</keyword>
<feature type="transmembrane region" description="Helical" evidence="9">
    <location>
        <begin position="271"/>
        <end position="292"/>
    </location>
</feature>
<evidence type="ECO:0000256" key="8">
    <source>
        <dbReference type="ARBA" id="ARBA00026081"/>
    </source>
</evidence>
<evidence type="ECO:0000256" key="4">
    <source>
        <dbReference type="ARBA" id="ARBA00022475"/>
    </source>
</evidence>
<sequence>MRKLDNYISRNVLGATVVVLLILVFLEALFSFLGQLDDVRGNYQSLDALIYTLLMIPKKLYELIPVSSLVGCLVGLGSMASNSELVVMRAAGVSLWRILGAVMKPALVMVLAGLLLGEYLAPMTEQVAETRKAIARSSDGTYTGEGFWHREGSEFMYFNAVEPNGVLYGVSRYVFDDDMTLQESSFAKRGIYQGNHWLLENVTTIRRENEKFITEESLVEPWDTSLTTTLLKVVVVKPEALPISGLLTYTQYLAAQGLDAGEYDLALWTKLLQPLSILSLVIVGISFVFGPLRSVSMGLRIFSGVITGIVFMIVQNLMGPSSLVFGFPPMLSVLIPILICLLAGAVLLRRAA</sequence>
<name>A0A081KDB0_9GAMM</name>
<evidence type="ECO:0000313" key="11">
    <source>
        <dbReference type="Proteomes" id="UP000027997"/>
    </source>
</evidence>
<dbReference type="InterPro" id="IPR030923">
    <property type="entry name" value="LptG"/>
</dbReference>
<evidence type="ECO:0000256" key="3">
    <source>
        <dbReference type="ARBA" id="ARBA00007725"/>
    </source>
</evidence>
<evidence type="ECO:0000256" key="7">
    <source>
        <dbReference type="ARBA" id="ARBA00023136"/>
    </source>
</evidence>
<feature type="transmembrane region" description="Helical" evidence="9">
    <location>
        <begin position="330"/>
        <end position="348"/>
    </location>
</feature>
<dbReference type="AlphaFoldDB" id="A0A081KDB0"/>
<organism evidence="10 11">
    <name type="scientific">Endozoicomonas elysicola</name>
    <dbReference type="NCBI Taxonomy" id="305900"/>
    <lineage>
        <taxon>Bacteria</taxon>
        <taxon>Pseudomonadati</taxon>
        <taxon>Pseudomonadota</taxon>
        <taxon>Gammaproteobacteria</taxon>
        <taxon>Oceanospirillales</taxon>
        <taxon>Endozoicomonadaceae</taxon>
        <taxon>Endozoicomonas</taxon>
    </lineage>
</organism>
<dbReference type="GO" id="GO:0055085">
    <property type="term" value="P:transmembrane transport"/>
    <property type="evidence" value="ECO:0007669"/>
    <property type="project" value="InterPro"/>
</dbReference>
<dbReference type="GO" id="GO:0043190">
    <property type="term" value="C:ATP-binding cassette (ABC) transporter complex"/>
    <property type="evidence" value="ECO:0007669"/>
    <property type="project" value="InterPro"/>
</dbReference>
<dbReference type="InterPro" id="IPR005495">
    <property type="entry name" value="LptG/LptF_permease"/>
</dbReference>
<feature type="transmembrane region" description="Helical" evidence="9">
    <location>
        <begin position="94"/>
        <end position="116"/>
    </location>
</feature>
<comment type="similarity">
    <text evidence="3">Belongs to the LptF/LptG family.</text>
</comment>
<evidence type="ECO:0000256" key="5">
    <source>
        <dbReference type="ARBA" id="ARBA00022692"/>
    </source>
</evidence>
<accession>A0A081KDB0</accession>